<sequence length="300" mass="34869">MYTFTCRIYQRYETICKYLEYLCQKYPRHIKMEAIGQSYENRDIKMVRISENFKGSRPCVFIEAGCHAREWISVATALNIIHQLVEKFQDNQRCLKKLDFYIVPLLNPDGYEYSHEKNKNWRKTRRPNEGTQQKGTDINRNFDIGWKFASKRPSLSNYRGPHPFSEQETCALRDILQLLKSSCKFYIAIHSFAKALLYPWACKRKLCDSWKKLHSLAKVGHDAIIKATGKRYVYGSASTICRRTVGGSSPDYAFSLNIPFVITIEMSGKGFHPPKDKIKEIVHEGWVAVKEMVLFVGKTL</sequence>
<evidence type="ECO:0000256" key="7">
    <source>
        <dbReference type="ARBA" id="ARBA00022801"/>
    </source>
</evidence>
<dbReference type="PRINTS" id="PR00765">
    <property type="entry name" value="CRBOXYPTASEA"/>
</dbReference>
<dbReference type="PROSITE" id="PS00132">
    <property type="entry name" value="CARBOXYPEPT_ZN_1"/>
    <property type="match status" value="1"/>
</dbReference>
<name>A0A336LW31_CULSO</name>
<evidence type="ECO:0000256" key="8">
    <source>
        <dbReference type="ARBA" id="ARBA00022833"/>
    </source>
</evidence>
<comment type="similarity">
    <text evidence="2 10">Belongs to the peptidase M14 family.</text>
</comment>
<evidence type="ECO:0000256" key="1">
    <source>
        <dbReference type="ARBA" id="ARBA00001947"/>
    </source>
</evidence>
<dbReference type="InterPro" id="IPR057246">
    <property type="entry name" value="CARBOXYPEPT_ZN_1"/>
</dbReference>
<dbReference type="AlphaFoldDB" id="A0A336LW31"/>
<dbReference type="GO" id="GO:0006508">
    <property type="term" value="P:proteolysis"/>
    <property type="evidence" value="ECO:0007669"/>
    <property type="project" value="UniProtKB-KW"/>
</dbReference>
<dbReference type="Pfam" id="PF00246">
    <property type="entry name" value="Peptidase_M14"/>
    <property type="match status" value="1"/>
</dbReference>
<evidence type="ECO:0000313" key="12">
    <source>
        <dbReference type="EMBL" id="SSX20527.1"/>
    </source>
</evidence>
<keyword evidence="6" id="KW-0732">Signal</keyword>
<evidence type="ECO:0000256" key="2">
    <source>
        <dbReference type="ARBA" id="ARBA00005988"/>
    </source>
</evidence>
<gene>
    <name evidence="12" type="primary">CSON001770</name>
</gene>
<dbReference type="PROSITE" id="PS52035">
    <property type="entry name" value="PEPTIDASE_M14"/>
    <property type="match status" value="1"/>
</dbReference>
<dbReference type="PANTHER" id="PTHR11705:SF154">
    <property type="entry name" value="PEPTIDASE M14 CARBOXYPEPTIDASE A DOMAIN-CONTAINING PROTEIN"/>
    <property type="match status" value="1"/>
</dbReference>
<keyword evidence="9" id="KW-0482">Metalloprotease</keyword>
<feature type="active site" description="Proton donor/acceptor" evidence="10">
    <location>
        <position position="265"/>
    </location>
</feature>
<dbReference type="GO" id="GO:0004181">
    <property type="term" value="F:metallocarboxypeptidase activity"/>
    <property type="evidence" value="ECO:0007669"/>
    <property type="project" value="InterPro"/>
</dbReference>
<dbReference type="GO" id="GO:0005615">
    <property type="term" value="C:extracellular space"/>
    <property type="evidence" value="ECO:0007669"/>
    <property type="project" value="TreeGrafter"/>
</dbReference>
<evidence type="ECO:0000256" key="5">
    <source>
        <dbReference type="ARBA" id="ARBA00022723"/>
    </source>
</evidence>
<dbReference type="GO" id="GO:0008270">
    <property type="term" value="F:zinc ion binding"/>
    <property type="evidence" value="ECO:0007669"/>
    <property type="project" value="InterPro"/>
</dbReference>
<keyword evidence="3" id="KW-0121">Carboxypeptidase</keyword>
<protein>
    <submittedName>
        <fullName evidence="12">CSON001770 protein</fullName>
    </submittedName>
</protein>
<dbReference type="EMBL" id="UFQT01000127">
    <property type="protein sequence ID" value="SSX20527.1"/>
    <property type="molecule type" value="Genomic_DNA"/>
</dbReference>
<accession>A0A336LW31</accession>
<organism evidence="12">
    <name type="scientific">Culicoides sonorensis</name>
    <name type="common">Biting midge</name>
    <dbReference type="NCBI Taxonomy" id="179676"/>
    <lineage>
        <taxon>Eukaryota</taxon>
        <taxon>Metazoa</taxon>
        <taxon>Ecdysozoa</taxon>
        <taxon>Arthropoda</taxon>
        <taxon>Hexapoda</taxon>
        <taxon>Insecta</taxon>
        <taxon>Pterygota</taxon>
        <taxon>Neoptera</taxon>
        <taxon>Endopterygota</taxon>
        <taxon>Diptera</taxon>
        <taxon>Nematocera</taxon>
        <taxon>Chironomoidea</taxon>
        <taxon>Ceratopogonidae</taxon>
        <taxon>Ceratopogoninae</taxon>
        <taxon>Culicoides</taxon>
        <taxon>Monoculicoides</taxon>
    </lineage>
</organism>
<dbReference type="InterPro" id="IPR000834">
    <property type="entry name" value="Peptidase_M14"/>
</dbReference>
<evidence type="ECO:0000259" key="11">
    <source>
        <dbReference type="PROSITE" id="PS52035"/>
    </source>
</evidence>
<keyword evidence="7" id="KW-0378">Hydrolase</keyword>
<dbReference type="OMA" id="NTYKGER"/>
<dbReference type="VEuPathDB" id="VectorBase:CSON001770"/>
<evidence type="ECO:0000256" key="4">
    <source>
        <dbReference type="ARBA" id="ARBA00022670"/>
    </source>
</evidence>
<feature type="domain" description="Peptidase M14" evidence="11">
    <location>
        <begin position="8"/>
        <end position="296"/>
    </location>
</feature>
<dbReference type="FunFam" id="3.40.630.10:FF:000084">
    <property type="entry name" value="Carboxypeptidase B2"/>
    <property type="match status" value="1"/>
</dbReference>
<evidence type="ECO:0000256" key="6">
    <source>
        <dbReference type="ARBA" id="ARBA00022729"/>
    </source>
</evidence>
<dbReference type="PANTHER" id="PTHR11705">
    <property type="entry name" value="PROTEASE FAMILY M14 CARBOXYPEPTIDASE A,B"/>
    <property type="match status" value="1"/>
</dbReference>
<evidence type="ECO:0000256" key="10">
    <source>
        <dbReference type="PROSITE-ProRule" id="PRU01379"/>
    </source>
</evidence>
<dbReference type="SUPFAM" id="SSF53187">
    <property type="entry name" value="Zn-dependent exopeptidases"/>
    <property type="match status" value="1"/>
</dbReference>
<comment type="cofactor">
    <cofactor evidence="1">
        <name>Zn(2+)</name>
        <dbReference type="ChEBI" id="CHEBI:29105"/>
    </cofactor>
</comment>
<evidence type="ECO:0000256" key="9">
    <source>
        <dbReference type="ARBA" id="ARBA00023049"/>
    </source>
</evidence>
<reference evidence="12" key="1">
    <citation type="submission" date="2018-07" db="EMBL/GenBank/DDBJ databases">
        <authorList>
            <person name="Quirk P.G."/>
            <person name="Krulwich T.A."/>
        </authorList>
    </citation>
    <scope>NUCLEOTIDE SEQUENCE</scope>
</reference>
<evidence type="ECO:0000256" key="3">
    <source>
        <dbReference type="ARBA" id="ARBA00022645"/>
    </source>
</evidence>
<dbReference type="Gene3D" id="3.40.630.10">
    <property type="entry name" value="Zn peptidases"/>
    <property type="match status" value="1"/>
</dbReference>
<keyword evidence="8" id="KW-0862">Zinc</keyword>
<proteinExistence type="inferred from homology"/>
<dbReference type="SMART" id="SM00631">
    <property type="entry name" value="Zn_pept"/>
    <property type="match status" value="1"/>
</dbReference>
<keyword evidence="5" id="KW-0479">Metal-binding</keyword>
<keyword evidence="4" id="KW-0645">Protease</keyword>